<feature type="region of interest" description="Disordered" evidence="1">
    <location>
        <begin position="804"/>
        <end position="1045"/>
    </location>
</feature>
<feature type="compositionally biased region" description="Polar residues" evidence="1">
    <location>
        <begin position="1613"/>
        <end position="1629"/>
    </location>
</feature>
<evidence type="ECO:0000256" key="1">
    <source>
        <dbReference type="SAM" id="MobiDB-lite"/>
    </source>
</evidence>
<feature type="compositionally biased region" description="Polar residues" evidence="1">
    <location>
        <begin position="853"/>
        <end position="880"/>
    </location>
</feature>
<comment type="caution">
    <text evidence="3">The sequence shown here is derived from an EMBL/GenBank/DDBJ whole genome shotgun (WGS) entry which is preliminary data.</text>
</comment>
<dbReference type="PANTHER" id="PTHR11439:SF515">
    <property type="entry name" value="GAG-POL POLYPROTEIN"/>
    <property type="match status" value="1"/>
</dbReference>
<evidence type="ECO:0000313" key="4">
    <source>
        <dbReference type="Proteomes" id="UP001165082"/>
    </source>
</evidence>
<feature type="compositionally biased region" description="Polar residues" evidence="1">
    <location>
        <begin position="832"/>
        <end position="845"/>
    </location>
</feature>
<dbReference type="InterPro" id="IPR012337">
    <property type="entry name" value="RNaseH-like_sf"/>
</dbReference>
<evidence type="ECO:0000313" key="3">
    <source>
        <dbReference type="EMBL" id="GMH49608.1"/>
    </source>
</evidence>
<accession>A0A9W7DNK5</accession>
<dbReference type="InterPro" id="IPR036397">
    <property type="entry name" value="RNaseH_sf"/>
</dbReference>
<feature type="compositionally biased region" description="Polar residues" evidence="1">
    <location>
        <begin position="902"/>
        <end position="922"/>
    </location>
</feature>
<organism evidence="3 4">
    <name type="scientific">Triparma retinervis</name>
    <dbReference type="NCBI Taxonomy" id="2557542"/>
    <lineage>
        <taxon>Eukaryota</taxon>
        <taxon>Sar</taxon>
        <taxon>Stramenopiles</taxon>
        <taxon>Ochrophyta</taxon>
        <taxon>Bolidophyceae</taxon>
        <taxon>Parmales</taxon>
        <taxon>Triparmaceae</taxon>
        <taxon>Triparma</taxon>
    </lineage>
</organism>
<dbReference type="CDD" id="cd09272">
    <property type="entry name" value="RNase_HI_RT_Ty1"/>
    <property type="match status" value="1"/>
</dbReference>
<dbReference type="Proteomes" id="UP001165082">
    <property type="component" value="Unassembled WGS sequence"/>
</dbReference>
<protein>
    <recommendedName>
        <fullName evidence="2">Reverse transcriptase Ty1/copia-type domain-containing protein</fullName>
    </recommendedName>
</protein>
<proteinExistence type="predicted"/>
<feature type="compositionally biased region" description="Basic residues" evidence="1">
    <location>
        <begin position="1270"/>
        <end position="1282"/>
    </location>
</feature>
<feature type="compositionally biased region" description="Polar residues" evidence="1">
    <location>
        <begin position="969"/>
        <end position="980"/>
    </location>
</feature>
<feature type="domain" description="Reverse transcriptase Ty1/copia-type" evidence="2">
    <location>
        <begin position="1356"/>
        <end position="1544"/>
    </location>
</feature>
<gene>
    <name evidence="3" type="ORF">TrRE_jg1195</name>
</gene>
<dbReference type="PANTHER" id="PTHR11439">
    <property type="entry name" value="GAG-POL-RELATED RETROTRANSPOSON"/>
    <property type="match status" value="1"/>
</dbReference>
<reference evidence="3" key="1">
    <citation type="submission" date="2022-07" db="EMBL/GenBank/DDBJ databases">
        <title>Genome analysis of Parmales, a sister group of diatoms, reveals the evolutionary specialization of diatoms from phago-mixotrophs to photoautotrophs.</title>
        <authorList>
            <person name="Ban H."/>
            <person name="Sato S."/>
            <person name="Yoshikawa S."/>
            <person name="Kazumasa Y."/>
            <person name="Nakamura Y."/>
            <person name="Ichinomiya M."/>
            <person name="Saitoh K."/>
            <person name="Sato N."/>
            <person name="Blanc-Mathieu R."/>
            <person name="Endo H."/>
            <person name="Kuwata A."/>
            <person name="Ogata H."/>
        </authorList>
    </citation>
    <scope>NUCLEOTIDE SEQUENCE</scope>
</reference>
<dbReference type="Gene3D" id="3.30.420.10">
    <property type="entry name" value="Ribonuclease H-like superfamily/Ribonuclease H"/>
    <property type="match status" value="1"/>
</dbReference>
<dbReference type="InterPro" id="IPR013103">
    <property type="entry name" value="RVT_2"/>
</dbReference>
<sequence>MTRSLRLQRLESRSRDTDGPPDANGEEILEVPDDVASTYDVEDYEFVELCCGTETLSKTAAEMGLSVRVGIDKAKGSHYDLEDAVAREAIFEEIGANDNLKWVHVAFPCTVWSQLCVMRDHFILEDLRRHELSWIKPVCAFLGTIAHRGVRVTLEHPAGSHLFKMEWFRTWLNSIGGHLTYLDQCMYTFGEGQAKKPTVIASNIPSNITDLFSTKCDHSGPHPTTIEGTDVNGEPVSRKYAEYPRLMCEAIVHSVMCYLGRTQPHCVTPMNPTRNIYVVGPAKDRSIARVPMIVDTGAVHTIAGPGFTIIEASAQVVSLAGYGADAKPFHLNMCKAATKVYNTSGDPVILLFHQAATDLKNQNCRESIVDPFQMKSFLGENSVRLDGNEHLRIGGIYDALDATDTPHTIPFSVDNETGDVVIPLYPPTEDDLKALPVVTVTNDEPWDRRAYFASLSNRPVNRVVSVSRVSEAKRARWKIDPSKLGWFPEARLNNLYDAVTHLGTMDPRQPSRRLMRTDMKFRLPHLRKEVLYTDTFFPHLTEDDARIPGMENVPGCLQIMYLKRSRILEVVAIPDKSSESICNALTDFMITHGIPEKVIGDYALENRSIKIAAMRRMFGMGAHWTEPYHQNQNKAEIFVNYVKNRSWTILERSGAPARETPDISSFRFQFFQRVQALLPLKKYPGQRWVGAYWLGPAPTVGNYLCSYILCDNGEIIARSELRLSQENPIPKPRHTFSSIPETKRPKVIDVEHDHGCESDEEDDEPASLRAPPPTRIVGTGVHKHPVVDIENLVLDAATLDDSETRKGFADPSAKKMRKKRASDFIGDGKSGSPVSDGTSIKSSDSAFGLVHRNPSTGQPVSDGTSTNTGQIVPDGTSKSGQIIPDDTSTKSSDSAVGLVHRNPSTGQIVPDGTSTKSSTFPSTGPPVSDGTSKSGQIIPDDTSTKSSTFPSTGPPVSDGTRKSGLPISNGPSTKSSTYPSTGPPVSDGPRKSGLPVSDGSSTKSSTYPSTGPPASDDPSTESEWGDIAMPPYNFGEANYPPSQPLDGDDGVEDTTSILEHFDVESAVRESDDVEEITAHYKRKDYVTYRCTLAHDKFLPQVDLTLEQITRNPDNNETLRNYILKNFRKSKAAQDAYSRLKTYVGAKKYKMFADYQWAVSDRKEAMAAAAAETRANISSKLRHNISTKRARRVRPLTRNVAKKAICRILQLQQQAGIGDLDFSTLDEPDVSPVNHYITQPFPGRGGGTRFDRIRADKLMSGQANCNGPRDKGRRRKTKGRLPGRHKDPIVMYGVKVPRNMHELVDYDRELDKNPALSSAMKDQRWRDCIKKQMREFHEFDTFEILPEGTTTAELKKKDYQLLPTHWVSVAKNDGSFKMRYCANGDRISTTAQSFCSMVDVKYSRLLWLIAHANGQKVLAGDVLNGYLMADNLEKVFVRCGPEFGENEGRLAIVKKALYGIGSAGHAFTEKIKDIMLALGWTPTDIDRNIWRRENLDDGLYDYCSYFIDDFVIVSKTPEKILGELEEHMRLKFAGIPEKYLGCDTIVNEENPERPITEFYMKTYLQEALRIVEDIGFQNGSRRKQKSTPISETANPEEIAAFDYKKGMQQLRTQLRGNRTPNQDPSVSNGATKGLEKYRELNPVNKRLYQKLMGMLQWIKTLGRFDITEAVTKLAKYQSSPKQGHLDLAVGVFAYLRCTIGYGLAMDSTPLVPDSDEYPEQSEMRLMREEIRKEYHDATEFRSMNDPVPRGKELQLSVFCDASHGDNTVDRSSITGLVVLVGSTVIQTLSRRQGSIPSGASYGSELLAAKEACETIAGWRMALRSLGVPVTKPSWLFVDNNSVQITSTKLATACKKKHTDISYHMLRSYFAAGVINVKWVASEDNWADLCTKSLGGDLFRRHASSMMLTPHLAEPDPLPKEKRIRAVRYDRTHLTWSYECRRMNRVKCLWSQ</sequence>
<feature type="region of interest" description="Disordered" evidence="1">
    <location>
        <begin position="1613"/>
        <end position="1633"/>
    </location>
</feature>
<feature type="region of interest" description="Disordered" evidence="1">
    <location>
        <begin position="1"/>
        <end position="27"/>
    </location>
</feature>
<dbReference type="OrthoDB" id="123721at2759"/>
<evidence type="ECO:0000259" key="2">
    <source>
        <dbReference type="Pfam" id="PF07727"/>
    </source>
</evidence>
<feature type="compositionally biased region" description="Basic and acidic residues" evidence="1">
    <location>
        <begin position="8"/>
        <end position="18"/>
    </location>
</feature>
<dbReference type="SUPFAM" id="SSF53098">
    <property type="entry name" value="Ribonuclease H-like"/>
    <property type="match status" value="1"/>
</dbReference>
<feature type="compositionally biased region" description="Polar residues" evidence="1">
    <location>
        <begin position="998"/>
        <end position="1009"/>
    </location>
</feature>
<keyword evidence="4" id="KW-1185">Reference proteome</keyword>
<name>A0A9W7DNK5_9STRA</name>
<feature type="region of interest" description="Disordered" evidence="1">
    <location>
        <begin position="1259"/>
        <end position="1285"/>
    </location>
</feature>
<dbReference type="GO" id="GO:0003676">
    <property type="term" value="F:nucleic acid binding"/>
    <property type="evidence" value="ECO:0007669"/>
    <property type="project" value="InterPro"/>
</dbReference>
<dbReference type="Pfam" id="PF07727">
    <property type="entry name" value="RVT_2"/>
    <property type="match status" value="1"/>
</dbReference>
<dbReference type="EMBL" id="BRXZ01001915">
    <property type="protein sequence ID" value="GMH49608.1"/>
    <property type="molecule type" value="Genomic_DNA"/>
</dbReference>